<feature type="domain" description="Fibronectin type-III" evidence="1">
    <location>
        <begin position="531"/>
        <end position="632"/>
    </location>
</feature>
<evidence type="ECO:0000313" key="3">
    <source>
        <dbReference type="Proteomes" id="UP000002221"/>
    </source>
</evidence>
<dbReference type="eggNOG" id="ENOG502ZA1T">
    <property type="taxonomic scope" value="Bacteria"/>
</dbReference>
<dbReference type="Proteomes" id="UP000002221">
    <property type="component" value="Chromosome"/>
</dbReference>
<dbReference type="SUPFAM" id="SSF49265">
    <property type="entry name" value="Fibronectin type III"/>
    <property type="match status" value="1"/>
</dbReference>
<sequence>MKVVRRLTVQTTGLVLALLLGAGLARDGRAQWNMRWLSVGDFQHRYVGGGAQPETYDEVMFQWPGIRPQVSYMHGQALWISVKNFTSEEGTHFPVRVSHIGPRTEGIGEFFERNISLIGRFEAPLVLVDGLESFRRPAPLDEVDPELKADRMVYNEVNTSVGITMIQKAYQLSNEFHDDYHIVEYSFINTGNVDGDDEIELPDQSLEDVYITIIRRPKINAPAGSWGGSANATAWGGYVMTDAVGDGYQDYGLDETWRGHFSWLGYIPEQTRFNTIGNPMWENTVGWWYTLDVDTVGRLGGAAMVGTFVLHADGQPHDPGTVLPDDPTQPRVMTYLDSDDGDLTGSNNHNNVQAMQLERQWIEQGAPVRQYSTTGCTWTGLRTIPSQAFCAWPPPDPNVQVDFVKHFAAQKSDPRIGYNSWSYAYSFGPFDMAPGQEVRVVLVEGVAGLSDELSLELGKWYKRQVLANGVDAADQAIFWWNPETNQRCNEGEEGCIGMTKNEWVMTARDSLFQMIERARAVYANGFNVIRPPMPPRRFEVTSGVDKITIEWEPYPGEEPPGGWELYRAQNRYDGIPAPDSTTAYKLIAKLPPNATRYEDTDVSRGVAYYYYLQAVGEPTPIDPLAINGTPDGRPLRSSRYYAQTYDPAILKRPPGETIFKARVVPNPYIIAADQNLRWPDQQDKLGFLDIPGQCTIEIYTELGELVKRIEHTDGSGDEYWDLTTDARQVVSSGIYIAVIKDHTTGQQLIRKFVVIR</sequence>
<name>D0MJH5_RHOM4</name>
<organism evidence="2 3">
    <name type="scientific">Rhodothermus marinus (strain ATCC 43812 / DSM 4252 / R-10)</name>
    <name type="common">Rhodothermus obamensis</name>
    <dbReference type="NCBI Taxonomy" id="518766"/>
    <lineage>
        <taxon>Bacteria</taxon>
        <taxon>Pseudomonadati</taxon>
        <taxon>Rhodothermota</taxon>
        <taxon>Rhodothermia</taxon>
        <taxon>Rhodothermales</taxon>
        <taxon>Rhodothermaceae</taxon>
        <taxon>Rhodothermus</taxon>
    </lineage>
</organism>
<gene>
    <name evidence="2" type="ordered locus">Rmar_1749</name>
</gene>
<protein>
    <submittedName>
        <fullName evidence="2">Fibronectin type III domain protein</fullName>
    </submittedName>
</protein>
<evidence type="ECO:0000259" key="1">
    <source>
        <dbReference type="PROSITE" id="PS50853"/>
    </source>
</evidence>
<dbReference type="InterPro" id="IPR013783">
    <property type="entry name" value="Ig-like_fold"/>
</dbReference>
<dbReference type="KEGG" id="rmr:Rmar_1749"/>
<dbReference type="Gene3D" id="2.60.40.10">
    <property type="entry name" value="Immunoglobulins"/>
    <property type="match status" value="1"/>
</dbReference>
<evidence type="ECO:0000313" key="2">
    <source>
        <dbReference type="EMBL" id="ACY48633.1"/>
    </source>
</evidence>
<dbReference type="RefSeq" id="WP_012844244.1">
    <property type="nucleotide sequence ID" value="NC_013501.1"/>
</dbReference>
<proteinExistence type="predicted"/>
<dbReference type="PROSITE" id="PS50853">
    <property type="entry name" value="FN3"/>
    <property type="match status" value="1"/>
</dbReference>
<dbReference type="InterPro" id="IPR003961">
    <property type="entry name" value="FN3_dom"/>
</dbReference>
<accession>D0MJH5</accession>
<dbReference type="EMBL" id="CP001807">
    <property type="protein sequence ID" value="ACY48633.1"/>
    <property type="molecule type" value="Genomic_DNA"/>
</dbReference>
<dbReference type="STRING" id="518766.Rmar_1749"/>
<dbReference type="Gene3D" id="2.60.40.4070">
    <property type="match status" value="1"/>
</dbReference>
<reference evidence="2 3" key="1">
    <citation type="journal article" date="2009" name="Stand. Genomic Sci.">
        <title>Complete genome sequence of Rhodothermus marinus type strain (R-10).</title>
        <authorList>
            <person name="Nolan M."/>
            <person name="Tindall B.J."/>
            <person name="Pomrenke H."/>
            <person name="Lapidus A."/>
            <person name="Copeland A."/>
            <person name="Glavina Del Rio T."/>
            <person name="Lucas S."/>
            <person name="Chen F."/>
            <person name="Tice H."/>
            <person name="Cheng J.F."/>
            <person name="Saunders E."/>
            <person name="Han C."/>
            <person name="Bruce D."/>
            <person name="Goodwin L."/>
            <person name="Chain P."/>
            <person name="Pitluck S."/>
            <person name="Ovchinikova G."/>
            <person name="Pati A."/>
            <person name="Ivanova N."/>
            <person name="Mavromatis K."/>
            <person name="Chen A."/>
            <person name="Palaniappan K."/>
            <person name="Land M."/>
            <person name="Hauser L."/>
            <person name="Chang Y.J."/>
            <person name="Jeffries C.D."/>
            <person name="Brettin T."/>
            <person name="Goker M."/>
            <person name="Bristow J."/>
            <person name="Eisen J.A."/>
            <person name="Markowitz V."/>
            <person name="Hugenholtz P."/>
            <person name="Kyrpides N.C."/>
            <person name="Klenk H.P."/>
            <person name="Detter J.C."/>
        </authorList>
    </citation>
    <scope>NUCLEOTIDE SEQUENCE [LARGE SCALE GENOMIC DNA]</scope>
    <source>
        <strain evidence="3">ATCC 43812 / DSM 4252 / R-10</strain>
    </source>
</reference>
<dbReference type="InterPro" id="IPR036116">
    <property type="entry name" value="FN3_sf"/>
</dbReference>
<dbReference type="AlphaFoldDB" id="D0MJH5"/>
<dbReference type="HOGENOM" id="CLU_388667_0_0_10"/>
<keyword evidence="3" id="KW-1185">Reference proteome</keyword>